<gene>
    <name evidence="9" type="ORF">SNA_21815</name>
</gene>
<protein>
    <submittedName>
        <fullName evidence="9">Membrane-bound polysaccharide biosynthesis protein</fullName>
    </submittedName>
</protein>
<dbReference type="PANTHER" id="PTHR32309:SF31">
    <property type="entry name" value="CAPSULAR EXOPOLYSACCHARIDE FAMILY"/>
    <property type="match status" value="1"/>
</dbReference>
<dbReference type="InterPro" id="IPR003856">
    <property type="entry name" value="LPS_length_determ_N"/>
</dbReference>
<evidence type="ECO:0000313" key="9">
    <source>
        <dbReference type="EMBL" id="KIZ15906.1"/>
    </source>
</evidence>
<evidence type="ECO:0000256" key="7">
    <source>
        <dbReference type="SAM" id="Phobius"/>
    </source>
</evidence>
<reference evidence="9 10" key="1">
    <citation type="submission" date="2014-09" db="EMBL/GenBank/DDBJ databases">
        <title>Draft genome sequence of Streptomyces natalensis ATCC 27448, producer of the antifungal pimaricin.</title>
        <authorList>
            <person name="Mendes M.V."/>
            <person name="Beites T."/>
            <person name="Pires S."/>
            <person name="Santos C.L."/>
            <person name="Moradas-Ferreira P."/>
        </authorList>
    </citation>
    <scope>NUCLEOTIDE SEQUENCE [LARGE SCALE GENOMIC DNA]</scope>
    <source>
        <strain evidence="9 10">ATCC 27448</strain>
    </source>
</reference>
<evidence type="ECO:0000256" key="2">
    <source>
        <dbReference type="ARBA" id="ARBA00006683"/>
    </source>
</evidence>
<feature type="transmembrane region" description="Helical" evidence="7">
    <location>
        <begin position="21"/>
        <end position="41"/>
    </location>
</feature>
<comment type="similarity">
    <text evidence="2">Belongs to the CpsC/CapA family.</text>
</comment>
<keyword evidence="3" id="KW-1003">Cell membrane</keyword>
<dbReference type="EMBL" id="JRKI01000029">
    <property type="protein sequence ID" value="KIZ15906.1"/>
    <property type="molecule type" value="Genomic_DNA"/>
</dbReference>
<keyword evidence="10" id="KW-1185">Reference proteome</keyword>
<evidence type="ECO:0000259" key="8">
    <source>
        <dbReference type="Pfam" id="PF02706"/>
    </source>
</evidence>
<dbReference type="PANTHER" id="PTHR32309">
    <property type="entry name" value="TYROSINE-PROTEIN KINASE"/>
    <property type="match status" value="1"/>
</dbReference>
<proteinExistence type="inferred from homology"/>
<evidence type="ECO:0000256" key="5">
    <source>
        <dbReference type="ARBA" id="ARBA00022989"/>
    </source>
</evidence>
<accession>A0A0D7CIM6</accession>
<evidence type="ECO:0000256" key="4">
    <source>
        <dbReference type="ARBA" id="ARBA00022692"/>
    </source>
</evidence>
<evidence type="ECO:0000256" key="3">
    <source>
        <dbReference type="ARBA" id="ARBA00022475"/>
    </source>
</evidence>
<organism evidence="9 10">
    <name type="scientific">Streptomyces natalensis ATCC 27448</name>
    <dbReference type="NCBI Taxonomy" id="1240678"/>
    <lineage>
        <taxon>Bacteria</taxon>
        <taxon>Bacillati</taxon>
        <taxon>Actinomycetota</taxon>
        <taxon>Actinomycetes</taxon>
        <taxon>Kitasatosporales</taxon>
        <taxon>Streptomycetaceae</taxon>
        <taxon>Streptomyces</taxon>
    </lineage>
</organism>
<name>A0A0D7CIM6_9ACTN</name>
<evidence type="ECO:0000256" key="1">
    <source>
        <dbReference type="ARBA" id="ARBA00004651"/>
    </source>
</evidence>
<dbReference type="AlphaFoldDB" id="A0A0D7CIM6"/>
<keyword evidence="5 7" id="KW-1133">Transmembrane helix</keyword>
<dbReference type="Pfam" id="PF02706">
    <property type="entry name" value="Wzz"/>
    <property type="match status" value="1"/>
</dbReference>
<sequence>MSEDTIRLVTIGRILRRRWRLLAVLAVAGALVGYGASVLLFPPRYTTSASVLLPGQWEERELLTQVDIATSSAVVDRAAAALGWSGVSGAELRDQVSAQAADGNIIKISGTADTPDHAQQLSEQVAQQLVTFATRIAGGSTDPEAATGTEALRKKVADTNRRITDLANAADPGKTVESVQARTALEKLRTSLQEAMKKLDEADPAANKAGMVVMGSAARPTGAAPPTRMQLIVAGALLFFLLALIGHLVAARMNRRLCTEPEIAAALGSTLLGTVDVPGEGRAHRPEGSGPRAWIRRLLGVDTRWDIPAPQRSGDEAGRRIRYRRVCARLRDQLPAPRRLLVVVPDGDEIARRAAGQLVAEAESDPSPSSSSRGYPKLRVVEVSVDRPMLPDGDTESGVLVVLSTGSWTAEELTGIADACADGRHEVVGIVVAGTVRARPTRNADRPPDEATLALAVRGPVTGGSA</sequence>
<feature type="transmembrane region" description="Helical" evidence="7">
    <location>
        <begin position="229"/>
        <end position="250"/>
    </location>
</feature>
<comment type="subcellular location">
    <subcellularLocation>
        <location evidence="1">Cell membrane</location>
        <topology evidence="1">Multi-pass membrane protein</topology>
    </subcellularLocation>
</comment>
<keyword evidence="6 7" id="KW-0472">Membrane</keyword>
<evidence type="ECO:0000313" key="10">
    <source>
        <dbReference type="Proteomes" id="UP000032458"/>
    </source>
</evidence>
<dbReference type="InterPro" id="IPR050445">
    <property type="entry name" value="Bact_polysacc_biosynth/exp"/>
</dbReference>
<dbReference type="PATRIC" id="fig|1240678.4.peg.4651"/>
<dbReference type="GO" id="GO:0005886">
    <property type="term" value="C:plasma membrane"/>
    <property type="evidence" value="ECO:0007669"/>
    <property type="project" value="UniProtKB-SubCell"/>
</dbReference>
<keyword evidence="4 7" id="KW-0812">Transmembrane</keyword>
<feature type="domain" description="Polysaccharide chain length determinant N-terminal" evidence="8">
    <location>
        <begin position="4"/>
        <end position="68"/>
    </location>
</feature>
<evidence type="ECO:0000256" key="6">
    <source>
        <dbReference type="ARBA" id="ARBA00023136"/>
    </source>
</evidence>
<dbReference type="Proteomes" id="UP000032458">
    <property type="component" value="Unassembled WGS sequence"/>
</dbReference>
<comment type="caution">
    <text evidence="9">The sequence shown here is derived from an EMBL/GenBank/DDBJ whole genome shotgun (WGS) entry which is preliminary data.</text>
</comment>
<dbReference type="RefSeq" id="WP_044366164.1">
    <property type="nucleotide sequence ID" value="NZ_JRKI01000029.1"/>
</dbReference>